<dbReference type="EMBL" id="KZ819954">
    <property type="protein sequence ID" value="PWN50234.1"/>
    <property type="molecule type" value="Genomic_DNA"/>
</dbReference>
<evidence type="ECO:0000313" key="1">
    <source>
        <dbReference type="EMBL" id="PWN50234.1"/>
    </source>
</evidence>
<dbReference type="Proteomes" id="UP000245626">
    <property type="component" value="Unassembled WGS sequence"/>
</dbReference>
<accession>A0ACD0NWM8</accession>
<reference evidence="1 2" key="1">
    <citation type="journal article" date="2018" name="Mol. Biol. Evol.">
        <title>Broad Genomic Sampling Reveals a Smut Pathogenic Ancestry of the Fungal Clade Ustilaginomycotina.</title>
        <authorList>
            <person name="Kijpornyongpan T."/>
            <person name="Mondo S.J."/>
            <person name="Barry K."/>
            <person name="Sandor L."/>
            <person name="Lee J."/>
            <person name="Lipzen A."/>
            <person name="Pangilinan J."/>
            <person name="LaButti K."/>
            <person name="Hainaut M."/>
            <person name="Henrissat B."/>
            <person name="Grigoriev I.V."/>
            <person name="Spatafora J.W."/>
            <person name="Aime M.C."/>
        </authorList>
    </citation>
    <scope>NUCLEOTIDE SEQUENCE [LARGE SCALE GENOMIC DNA]</scope>
    <source>
        <strain evidence="1 2">SA 807</strain>
    </source>
</reference>
<sequence>MQVESSPPPTSHFPAPSAGRRFSSSLARFGKSSTNLSKDYELSVSFARRGSDGRIGGKTSNSDLQSETSSSFFKNLGRPLSKGRKSVGSANGGLRDSMKKWASASTDALGVGVPGDRSRPGLGEAVALRQSLQIPRSGEPDVEYMVSPEGTPVASPSQNQTPRAQAPPSSARRMPRASFSLGRKSIDSLGRSMFGKSTDRLDAAGDASPKPGSSPRDTFARSRRSSATSIAKDFVKKTFGRKDRSSISSGSPGASPNASRFSRDGAFGSKESGLPTESEQERAREASKAFAAVFGAPIPGSMSRRASGNDAVPGASSSRRPSGVGPKLELPGKSQDGSSPQRSRPQFSREASNSSTAASFHSARDQHGSNMSLFTTVQWSEKSPFARQASPSRTTHAQAPCESLPPHQKNQSLEAPVQGTAPLLGGIAIDETQGWADSVLGESHGYGPSPNGSSLTGGTLPSTDTAISSAPSMSTSPSTAPTSADNGKVSATSILKEKEDGKDTTDPSLHIAAAPIAALADPNRRPSIGLHQEQDALEAGASPSTVVPAAPAPDSTSTTTTSHQRYVTATSDEPPPHRPQRSSRALSQLPRLNSLRAPPGGRMNQPGGRGGAEGSESRLLASGENESGDDGSSEDEQEMSEEDEDSEAEGEEGTDADGADEDPGFSVLDDTRTVDSSFGSSVTSTSSLSTDESFASAKDMASSAAVNARSSRPNDIILPPAPTFGTPPQPQAGTSASSTPSAREAVGRDSWTSFNSFPGFTPFETPTPKPLQMQGAAQTPKASEHENSYFSFRPRPPSRAGTLVGTNHDAPPPSPSVISRSRAPSSASQRTVRSIGSGQIPAPTPNRELPPMPPATLASLNIRGPHERSKLPPKSPRLAQSSHSSPFANGEGQPTPLPSRPTSSIQITPLSRAASVIDKGKQPERGASSPLANTSSASAQASPATRIVDLPWVAEDEATQVKGLGLGIMKPGDSSTLSTSSSSASRPALYQHKSKSLIDLSGASGRRMEFDAKVTVGIGADSKDPPTLAVSDLGGHRSEDATTAGEEKRLSNLLLPLPPLGASSAGGLKAWDQAPATPGLARRRSMFEIRTEPPPYSIIHRRPEGPQTIYPREEEGRERLPPYWCGVHIEGYLPRKMEFSAPGLQAKDRSWKRLYFVLHGTSLRVYKHDLSSTPLAQSGGWGELKGVHVHPEPMNEDGSTGGSGSSHSIGQAAREAISHSGLPLRHHNSSAINSPPGSELKSGLIRNYTLQNAESGLAADYLKRRHVVRVRAEGEQFLLQTRNDRHVVDWIEALQAATNVAMDLEKRQMPKFITLPRRRRRRRRNPDGTALTPAEQEERDLQEAQRRSMAEAQGGGRREEGSSGNGRARQSMSLENEMNPSAAFEEMLREEHEDMGSRAAADI</sequence>
<evidence type="ECO:0000313" key="2">
    <source>
        <dbReference type="Proteomes" id="UP000245626"/>
    </source>
</evidence>
<name>A0ACD0NWM8_9BASI</name>
<proteinExistence type="predicted"/>
<protein>
    <submittedName>
        <fullName evidence="1">Uncharacterized protein</fullName>
    </submittedName>
</protein>
<keyword evidence="2" id="KW-1185">Reference proteome</keyword>
<organism evidence="1 2">
    <name type="scientific">Violaceomyces palustris</name>
    <dbReference type="NCBI Taxonomy" id="1673888"/>
    <lineage>
        <taxon>Eukaryota</taxon>
        <taxon>Fungi</taxon>
        <taxon>Dikarya</taxon>
        <taxon>Basidiomycota</taxon>
        <taxon>Ustilaginomycotina</taxon>
        <taxon>Ustilaginomycetes</taxon>
        <taxon>Violaceomycetales</taxon>
        <taxon>Violaceomycetaceae</taxon>
        <taxon>Violaceomyces</taxon>
    </lineage>
</organism>
<gene>
    <name evidence="1" type="ORF">IE53DRAFT_362536</name>
</gene>